<protein>
    <recommendedName>
        <fullName evidence="6">Tyr recombinase domain-containing protein</fullName>
    </recommendedName>
</protein>
<feature type="compositionally biased region" description="Polar residues" evidence="3">
    <location>
        <begin position="139"/>
        <end position="150"/>
    </location>
</feature>
<dbReference type="PANTHER" id="PTHR35617">
    <property type="entry name" value="PHAGE_INTEGRASE DOMAIN-CONTAINING PROTEIN"/>
    <property type="match status" value="1"/>
</dbReference>
<dbReference type="Gene3D" id="1.10.150.130">
    <property type="match status" value="1"/>
</dbReference>
<dbReference type="SUPFAM" id="SSF47823">
    <property type="entry name" value="lambda integrase-like, N-terminal domain"/>
    <property type="match status" value="1"/>
</dbReference>
<dbReference type="InterPro" id="IPR013762">
    <property type="entry name" value="Integrase-like_cat_sf"/>
</dbReference>
<name>A0A9P6YT25_9FUNG</name>
<dbReference type="GO" id="GO:0015074">
    <property type="term" value="P:DNA integration"/>
    <property type="evidence" value="ECO:0007669"/>
    <property type="project" value="InterPro"/>
</dbReference>
<evidence type="ECO:0000256" key="2">
    <source>
        <dbReference type="ARBA" id="ARBA00023172"/>
    </source>
</evidence>
<dbReference type="InterPro" id="IPR010998">
    <property type="entry name" value="Integrase_recombinase_N"/>
</dbReference>
<comment type="caution">
    <text evidence="4">The sequence shown here is derived from an EMBL/GenBank/DDBJ whole genome shotgun (WGS) entry which is preliminary data.</text>
</comment>
<evidence type="ECO:0000256" key="3">
    <source>
        <dbReference type="SAM" id="MobiDB-lite"/>
    </source>
</evidence>
<dbReference type="EMBL" id="JAANIU010003429">
    <property type="protein sequence ID" value="KAG1563061.1"/>
    <property type="molecule type" value="Genomic_DNA"/>
</dbReference>
<proteinExistence type="predicted"/>
<dbReference type="PANTHER" id="PTHR35617:SF3">
    <property type="entry name" value="CORE-BINDING (CB) DOMAIN-CONTAINING PROTEIN"/>
    <property type="match status" value="1"/>
</dbReference>
<evidence type="ECO:0008006" key="6">
    <source>
        <dbReference type="Google" id="ProtNLM"/>
    </source>
</evidence>
<gene>
    <name evidence="4" type="ORF">G6F50_012029</name>
</gene>
<keyword evidence="2" id="KW-0233">DNA recombination</keyword>
<feature type="compositionally biased region" description="Polar residues" evidence="3">
    <location>
        <begin position="94"/>
        <end position="108"/>
    </location>
</feature>
<reference evidence="4 5" key="1">
    <citation type="journal article" date="2020" name="Microb. Genom.">
        <title>Genetic diversity of clinical and environmental Mucorales isolates obtained from an investigation of mucormycosis cases among solid organ transplant recipients.</title>
        <authorList>
            <person name="Nguyen M.H."/>
            <person name="Kaul D."/>
            <person name="Muto C."/>
            <person name="Cheng S.J."/>
            <person name="Richter R.A."/>
            <person name="Bruno V.M."/>
            <person name="Liu G."/>
            <person name="Beyhan S."/>
            <person name="Sundermann A.J."/>
            <person name="Mounaud S."/>
            <person name="Pasculle A.W."/>
            <person name="Nierman W.C."/>
            <person name="Driscoll E."/>
            <person name="Cumbie R."/>
            <person name="Clancy C.J."/>
            <person name="Dupont C.L."/>
        </authorList>
    </citation>
    <scope>NUCLEOTIDE SEQUENCE [LARGE SCALE GENOMIC DNA]</scope>
    <source>
        <strain evidence="4 5">GL24</strain>
    </source>
</reference>
<evidence type="ECO:0000256" key="1">
    <source>
        <dbReference type="ARBA" id="ARBA00023125"/>
    </source>
</evidence>
<dbReference type="AlphaFoldDB" id="A0A9P6YT25"/>
<evidence type="ECO:0000313" key="4">
    <source>
        <dbReference type="EMBL" id="KAG1563061.1"/>
    </source>
</evidence>
<feature type="compositionally biased region" description="Polar residues" evidence="3">
    <location>
        <begin position="166"/>
        <end position="183"/>
    </location>
</feature>
<accession>A0A9P6YT25</accession>
<dbReference type="InterPro" id="IPR011010">
    <property type="entry name" value="DNA_brk_join_enz"/>
</dbReference>
<dbReference type="SUPFAM" id="SSF56349">
    <property type="entry name" value="DNA breaking-rejoining enzymes"/>
    <property type="match status" value="1"/>
</dbReference>
<sequence length="614" mass="69946">MIHVDASDIAWGVSSPEIETTGYWTDEEKTQSINVRELSAILQYYRSKIRNQVRRYLIHNITTTGSGNTRFMQLLQSEGRISTYSKNREYSGRQPKSNNDQESSVRSSNTEEDLQHTQSSMGTIENRCICIADKSPTSSILESAPRTGSDSPRCLQPTVGKDRKVSVSTLETHSTSNPANQATEDPIRSSSDTTVDDTTLVSDGIAIETISKTDNVQASTMENDRMEVIRKKRKNDGLKDDEIEFLNHVIRRNTNRVYNMGWRKWETWCADQDPKINSQEYNTDNVFRFLMDNRKYSVQHLNGIRSAIASVFKIIHPDQPPLAQQEKIVQFFQAKRHQEIRIPADTDLKTWDTDILTKYIKTTWANNDSLSLFELQLKTIVLLCLATMARPRSDIGRLEYRNIHFRKENNQAVSVIIHFVEAKETNMKSTQLGLIEDCEVCPTTTLYEFIQKTANIRKTLPHDHTLFLTYLENEDKATTSVRPSTVANWIKSIMAKAGIDTTKYKAHSIRSVSSTKAVEKSNTIQEVKQHANWSSNANTFEKYYYKPRAQGSSSTKVANSIFSLTTNHTTFEDGAESRRIIVGTTNNTTVDEAKTKNVVHPPSWYQALLKKHFG</sequence>
<dbReference type="GO" id="GO:0006310">
    <property type="term" value="P:DNA recombination"/>
    <property type="evidence" value="ECO:0007669"/>
    <property type="project" value="UniProtKB-KW"/>
</dbReference>
<evidence type="ECO:0000313" key="5">
    <source>
        <dbReference type="Proteomes" id="UP000740926"/>
    </source>
</evidence>
<dbReference type="GO" id="GO:0003677">
    <property type="term" value="F:DNA binding"/>
    <property type="evidence" value="ECO:0007669"/>
    <property type="project" value="UniProtKB-KW"/>
</dbReference>
<feature type="region of interest" description="Disordered" evidence="3">
    <location>
        <begin position="139"/>
        <end position="196"/>
    </location>
</feature>
<dbReference type="Gene3D" id="1.10.443.10">
    <property type="entry name" value="Intergrase catalytic core"/>
    <property type="match status" value="1"/>
</dbReference>
<keyword evidence="5" id="KW-1185">Reference proteome</keyword>
<organism evidence="4 5">
    <name type="scientific">Rhizopus delemar</name>
    <dbReference type="NCBI Taxonomy" id="936053"/>
    <lineage>
        <taxon>Eukaryota</taxon>
        <taxon>Fungi</taxon>
        <taxon>Fungi incertae sedis</taxon>
        <taxon>Mucoromycota</taxon>
        <taxon>Mucoromycotina</taxon>
        <taxon>Mucoromycetes</taxon>
        <taxon>Mucorales</taxon>
        <taxon>Mucorineae</taxon>
        <taxon>Rhizopodaceae</taxon>
        <taxon>Rhizopus</taxon>
    </lineage>
</organism>
<feature type="region of interest" description="Disordered" evidence="3">
    <location>
        <begin position="84"/>
        <end position="120"/>
    </location>
</feature>
<dbReference type="Proteomes" id="UP000740926">
    <property type="component" value="Unassembled WGS sequence"/>
</dbReference>
<keyword evidence="1" id="KW-0238">DNA-binding</keyword>